<dbReference type="STRING" id="47839.BN973_05806"/>
<name>A0A024K733_9MYCO</name>
<dbReference type="AlphaFoldDB" id="A0A024K733"/>
<dbReference type="HOGENOM" id="CLU_045686_2_0_11"/>
<reference evidence="2" key="1">
    <citation type="journal article" date="2014" name="Genome Announc.">
        <title>Draft Genome Sequence of Mycobacterium triplex DSM 44626.</title>
        <authorList>
            <person name="Sassi M."/>
            <person name="Croce O."/>
            <person name="Robert C."/>
            <person name="Raoult D."/>
            <person name="Drancourt M."/>
        </authorList>
    </citation>
    <scope>NUCLEOTIDE SEQUENCE [LARGE SCALE GENOMIC DNA]</scope>
    <source>
        <strain evidence="2">DSM 44626</strain>
    </source>
</reference>
<evidence type="ECO:0000256" key="1">
    <source>
        <dbReference type="SAM" id="Phobius"/>
    </source>
</evidence>
<dbReference type="Proteomes" id="UP000028880">
    <property type="component" value="Unassembled WGS sequence"/>
</dbReference>
<organism evidence="2">
    <name type="scientific">Mycobacterium triplex</name>
    <dbReference type="NCBI Taxonomy" id="47839"/>
    <lineage>
        <taxon>Bacteria</taxon>
        <taxon>Bacillati</taxon>
        <taxon>Actinomycetota</taxon>
        <taxon>Actinomycetes</taxon>
        <taxon>Mycobacteriales</taxon>
        <taxon>Mycobacteriaceae</taxon>
        <taxon>Mycobacterium</taxon>
        <taxon>Mycobacterium simiae complex</taxon>
    </lineage>
</organism>
<keyword evidence="1" id="KW-0472">Membrane</keyword>
<protein>
    <submittedName>
        <fullName evidence="2">TrnB1 protein</fullName>
    </submittedName>
</protein>
<feature type="transmembrane region" description="Helical" evidence="1">
    <location>
        <begin position="257"/>
        <end position="276"/>
    </location>
</feature>
<accession>A0A024K733</accession>
<keyword evidence="1" id="KW-0812">Transmembrane</keyword>
<evidence type="ECO:0000313" key="2">
    <source>
        <dbReference type="EMBL" id="CDO91397.1"/>
    </source>
</evidence>
<dbReference type="GO" id="GO:0043190">
    <property type="term" value="C:ATP-binding cassette (ABC) transporter complex"/>
    <property type="evidence" value="ECO:0007669"/>
    <property type="project" value="InterPro"/>
</dbReference>
<dbReference type="PANTHER" id="PTHR30188:SF4">
    <property type="entry name" value="PROTEIN TRIGALACTOSYLDIACYLGLYCEROL 1, CHLOROPLASTIC"/>
    <property type="match status" value="1"/>
</dbReference>
<dbReference type="InterPro" id="IPR030802">
    <property type="entry name" value="Permease_MalE"/>
</dbReference>
<dbReference type="Pfam" id="PF02405">
    <property type="entry name" value="MlaE"/>
    <property type="match status" value="1"/>
</dbReference>
<dbReference type="PANTHER" id="PTHR30188">
    <property type="entry name" value="ABC TRANSPORTER PERMEASE PROTEIN-RELATED"/>
    <property type="match status" value="1"/>
</dbReference>
<dbReference type="GO" id="GO:0005548">
    <property type="term" value="F:phospholipid transporter activity"/>
    <property type="evidence" value="ECO:0007669"/>
    <property type="project" value="TreeGrafter"/>
</dbReference>
<dbReference type="EMBL" id="HG964447">
    <property type="protein sequence ID" value="CDO91397.1"/>
    <property type="molecule type" value="Genomic_DNA"/>
</dbReference>
<feature type="transmembrane region" description="Helical" evidence="1">
    <location>
        <begin position="78"/>
        <end position="98"/>
    </location>
</feature>
<keyword evidence="1" id="KW-1133">Transmembrane helix</keyword>
<feature type="transmembrane region" description="Helical" evidence="1">
    <location>
        <begin position="110"/>
        <end position="132"/>
    </location>
</feature>
<sequence>MVAADTEPITASVGVPAPAEASPGAPAWKASAGKPLREIGSFFALSLEILAQVVRPPFAWREFIHQAWFVARVSSAPAVFLAIPFNTLAVFIINVLLVEIGAADASGTGSALAAVVYLGPITAVLVVAGTGATAMCADLGARTIREEVDAMRVMGINPVQRLLVPRVLALGLNGLVLNAIITIVGLVTEYLFSVYFQHINPGSYMASLTLLVGLTDVVIAFAKALLFGLVAGFIACYKGVSVGGGPQGVGNAVNETVVYTFMALFVINVVLTAVTTKATT</sequence>
<gene>
    <name evidence="2" type="ORF">BN973_05806</name>
</gene>
<proteinExistence type="predicted"/>
<dbReference type="eggNOG" id="COG0767">
    <property type="taxonomic scope" value="Bacteria"/>
</dbReference>
<reference evidence="2" key="2">
    <citation type="submission" date="2014-04" db="EMBL/GenBank/DDBJ databases">
        <authorList>
            <person name="Urmite Genomes U."/>
        </authorList>
    </citation>
    <scope>NUCLEOTIDE SEQUENCE</scope>
    <source>
        <strain evidence="2">DSM 44626</strain>
    </source>
</reference>
<feature type="transmembrane region" description="Helical" evidence="1">
    <location>
        <begin position="208"/>
        <end position="237"/>
    </location>
</feature>